<dbReference type="OrthoDB" id="2065010at2"/>
<sequence>MITAIVLYKLPQGIGLEECREHFARISPNFLNIPGFIQKQFICMREGGVAGGAYLWENREAAEAFYSGEWLEGIRARYGNDPAITYFETVAIADRTTGVAGAVN</sequence>
<dbReference type="Proteomes" id="UP000233293">
    <property type="component" value="Unassembled WGS sequence"/>
</dbReference>
<dbReference type="InterPro" id="IPR014910">
    <property type="entry name" value="YdhR"/>
</dbReference>
<dbReference type="SUPFAM" id="SSF54909">
    <property type="entry name" value="Dimeric alpha+beta barrel"/>
    <property type="match status" value="1"/>
</dbReference>
<dbReference type="RefSeq" id="WP_101253115.1">
    <property type="nucleotide sequence ID" value="NZ_PIUM01000038.1"/>
</dbReference>
<dbReference type="AlphaFoldDB" id="A0A2N3PNX9"/>
<organism evidence="1 2">
    <name type="scientific">Telmatospirillum siberiense</name>
    <dbReference type="NCBI Taxonomy" id="382514"/>
    <lineage>
        <taxon>Bacteria</taxon>
        <taxon>Pseudomonadati</taxon>
        <taxon>Pseudomonadota</taxon>
        <taxon>Alphaproteobacteria</taxon>
        <taxon>Rhodospirillales</taxon>
        <taxon>Rhodospirillaceae</taxon>
        <taxon>Telmatospirillum</taxon>
    </lineage>
</organism>
<keyword evidence="2" id="KW-1185">Reference proteome</keyword>
<protein>
    <recommendedName>
        <fullName evidence="3">Monooxygenase</fullName>
    </recommendedName>
</protein>
<dbReference type="InterPro" id="IPR011008">
    <property type="entry name" value="Dimeric_a/b-barrel"/>
</dbReference>
<reference evidence="2" key="1">
    <citation type="submission" date="2017-12" db="EMBL/GenBank/DDBJ databases">
        <title>Draft genome sequence of Telmatospirillum siberiense 26-4b1T, an acidotolerant peatland alphaproteobacterium potentially involved in sulfur cycling.</title>
        <authorList>
            <person name="Hausmann B."/>
            <person name="Pjevac P."/>
            <person name="Schreck K."/>
            <person name="Herbold C.W."/>
            <person name="Daims H."/>
            <person name="Wagner M."/>
            <person name="Pester M."/>
            <person name="Loy A."/>
        </authorList>
    </citation>
    <scope>NUCLEOTIDE SEQUENCE [LARGE SCALE GENOMIC DNA]</scope>
    <source>
        <strain evidence="2">26-4b1</strain>
    </source>
</reference>
<evidence type="ECO:0000313" key="1">
    <source>
        <dbReference type="EMBL" id="PKU22111.1"/>
    </source>
</evidence>
<comment type="caution">
    <text evidence="1">The sequence shown here is derived from an EMBL/GenBank/DDBJ whole genome shotgun (WGS) entry which is preliminary data.</text>
</comment>
<proteinExistence type="predicted"/>
<dbReference type="EMBL" id="PIUM01000038">
    <property type="protein sequence ID" value="PKU22111.1"/>
    <property type="molecule type" value="Genomic_DNA"/>
</dbReference>
<dbReference type="Pfam" id="PF08803">
    <property type="entry name" value="ydhR"/>
    <property type="match status" value="1"/>
</dbReference>
<evidence type="ECO:0008006" key="3">
    <source>
        <dbReference type="Google" id="ProtNLM"/>
    </source>
</evidence>
<gene>
    <name evidence="1" type="ORF">CWS72_23445</name>
</gene>
<accession>A0A2N3PNX9</accession>
<dbReference type="Gene3D" id="3.30.70.100">
    <property type="match status" value="1"/>
</dbReference>
<name>A0A2N3PNX9_9PROT</name>
<evidence type="ECO:0000313" key="2">
    <source>
        <dbReference type="Proteomes" id="UP000233293"/>
    </source>
</evidence>